<dbReference type="Proteomes" id="UP001597058">
    <property type="component" value="Unassembled WGS sequence"/>
</dbReference>
<comment type="caution">
    <text evidence="3">The sequence shown here is derived from an EMBL/GenBank/DDBJ whole genome shotgun (WGS) entry which is preliminary data.</text>
</comment>
<feature type="transmembrane region" description="Helical" evidence="2">
    <location>
        <begin position="20"/>
        <end position="40"/>
    </location>
</feature>
<feature type="compositionally biased region" description="Basic and acidic residues" evidence="1">
    <location>
        <begin position="72"/>
        <end position="82"/>
    </location>
</feature>
<organism evidence="3 4">
    <name type="scientific">Streptomyces kaempferi</name>
    <dbReference type="NCBI Taxonomy" id="333725"/>
    <lineage>
        <taxon>Bacteria</taxon>
        <taxon>Bacillati</taxon>
        <taxon>Actinomycetota</taxon>
        <taxon>Actinomycetes</taxon>
        <taxon>Kitasatosporales</taxon>
        <taxon>Streptomycetaceae</taxon>
        <taxon>Streptomyces</taxon>
    </lineage>
</organism>
<keyword evidence="2" id="KW-0472">Membrane</keyword>
<feature type="compositionally biased region" description="Gly residues" evidence="1">
    <location>
        <begin position="108"/>
        <end position="121"/>
    </location>
</feature>
<gene>
    <name evidence="3" type="ORF">ACFQ5X_24310</name>
</gene>
<evidence type="ECO:0000256" key="2">
    <source>
        <dbReference type="SAM" id="Phobius"/>
    </source>
</evidence>
<sequence>MSTASASIQMAAPSGLLSLGLFLVAVALVTLLGGSLWLGARIRAHEQLPRPEEQPQLPPGGAVHEVREVRESAEIPKVDKSGHALTPYELAHSSRPSASQERRRWDEGGSGSFGSGGLGPH</sequence>
<evidence type="ECO:0000313" key="4">
    <source>
        <dbReference type="Proteomes" id="UP001597058"/>
    </source>
</evidence>
<feature type="region of interest" description="Disordered" evidence="1">
    <location>
        <begin position="72"/>
        <end position="121"/>
    </location>
</feature>
<keyword evidence="4" id="KW-1185">Reference proteome</keyword>
<keyword evidence="2" id="KW-1133">Transmembrane helix</keyword>
<dbReference type="RefSeq" id="WP_329526517.1">
    <property type="nucleotide sequence ID" value="NZ_JBHSKH010000044.1"/>
</dbReference>
<accession>A0ABW3XIY4</accession>
<dbReference type="Pfam" id="PF20087">
    <property type="entry name" value="DUF6479"/>
    <property type="match status" value="1"/>
</dbReference>
<evidence type="ECO:0000313" key="3">
    <source>
        <dbReference type="EMBL" id="MFD1308966.1"/>
    </source>
</evidence>
<keyword evidence="2" id="KW-0812">Transmembrane</keyword>
<reference evidence="4" key="1">
    <citation type="journal article" date="2019" name="Int. J. Syst. Evol. Microbiol.">
        <title>The Global Catalogue of Microorganisms (GCM) 10K type strain sequencing project: providing services to taxonomists for standard genome sequencing and annotation.</title>
        <authorList>
            <consortium name="The Broad Institute Genomics Platform"/>
            <consortium name="The Broad Institute Genome Sequencing Center for Infectious Disease"/>
            <person name="Wu L."/>
            <person name="Ma J."/>
        </authorList>
    </citation>
    <scope>NUCLEOTIDE SEQUENCE [LARGE SCALE GENOMIC DNA]</scope>
    <source>
        <strain evidence="4">CGMCC 4.7020</strain>
    </source>
</reference>
<dbReference type="EMBL" id="JBHTMM010000032">
    <property type="protein sequence ID" value="MFD1308966.1"/>
    <property type="molecule type" value="Genomic_DNA"/>
</dbReference>
<dbReference type="InterPro" id="IPR045513">
    <property type="entry name" value="DUF6479"/>
</dbReference>
<protein>
    <submittedName>
        <fullName evidence="3">DUF6479 family protein</fullName>
    </submittedName>
</protein>
<evidence type="ECO:0000256" key="1">
    <source>
        <dbReference type="SAM" id="MobiDB-lite"/>
    </source>
</evidence>
<name>A0ABW3XIY4_9ACTN</name>
<proteinExistence type="predicted"/>